<evidence type="ECO:0000313" key="7">
    <source>
        <dbReference type="Proteomes" id="UP000593719"/>
    </source>
</evidence>
<dbReference type="InterPro" id="IPR001029">
    <property type="entry name" value="Flagellin_N"/>
</dbReference>
<feature type="domain" description="Flagellin N-terminal" evidence="4">
    <location>
        <begin position="5"/>
        <end position="141"/>
    </location>
</feature>
<dbReference type="KEGG" id="ssei:FJR45_00950"/>
<dbReference type="Gene3D" id="6.10.10.10">
    <property type="entry name" value="Flagellar export chaperone, C-terminal domain"/>
    <property type="match status" value="1"/>
</dbReference>
<comment type="function">
    <text evidence="3">Flagellin is the subunit protein which polymerizes to form the filaments of bacterial flagella.</text>
</comment>
<comment type="similarity">
    <text evidence="1 3">Belongs to the bacterial flagellin family.</text>
</comment>
<dbReference type="GO" id="GO:0009288">
    <property type="term" value="C:bacterial-type flagellum"/>
    <property type="evidence" value="ECO:0007669"/>
    <property type="project" value="UniProtKB-SubCell"/>
</dbReference>
<dbReference type="InterPro" id="IPR046358">
    <property type="entry name" value="Flagellin_C"/>
</dbReference>
<dbReference type="PRINTS" id="PR00207">
    <property type="entry name" value="FLAGELLIN"/>
</dbReference>
<dbReference type="Pfam" id="PF00669">
    <property type="entry name" value="Flagellin_N"/>
    <property type="match status" value="1"/>
</dbReference>
<keyword evidence="6" id="KW-0282">Flagellum</keyword>
<evidence type="ECO:0000256" key="3">
    <source>
        <dbReference type="RuleBase" id="RU362073"/>
    </source>
</evidence>
<dbReference type="GO" id="GO:0005576">
    <property type="term" value="C:extracellular region"/>
    <property type="evidence" value="ECO:0007669"/>
    <property type="project" value="UniProtKB-SubCell"/>
</dbReference>
<evidence type="ECO:0000259" key="4">
    <source>
        <dbReference type="Pfam" id="PF00669"/>
    </source>
</evidence>
<keyword evidence="3" id="KW-0964">Secreted</keyword>
<keyword evidence="6" id="KW-0966">Cell projection</keyword>
<dbReference type="PANTHER" id="PTHR42792:SF2">
    <property type="entry name" value="FLAGELLIN"/>
    <property type="match status" value="1"/>
</dbReference>
<evidence type="ECO:0000256" key="1">
    <source>
        <dbReference type="ARBA" id="ARBA00005709"/>
    </source>
</evidence>
<protein>
    <recommendedName>
        <fullName evidence="3">Flagellin</fullName>
    </recommendedName>
</protein>
<keyword evidence="7" id="KW-1185">Reference proteome</keyword>
<reference evidence="6 7" key="1">
    <citation type="submission" date="2019-06" db="EMBL/GenBank/DDBJ databases">
        <title>Sulfurimonas gotlandica sp. nov., a chemoautotrophic and psychrotolerant epsilonproteobacterium isolated from a pelagic redoxcline, and an emended description of the genus Sulfurimonas.</title>
        <authorList>
            <person name="Wang S."/>
            <person name="Jiang L."/>
            <person name="Shao Z."/>
        </authorList>
    </citation>
    <scope>NUCLEOTIDE SEQUENCE [LARGE SCALE GENOMIC DNA]</scope>
    <source>
        <strain evidence="6 7">S2-6</strain>
    </source>
</reference>
<keyword evidence="6" id="KW-0969">Cilium</keyword>
<dbReference type="Pfam" id="PF00700">
    <property type="entry name" value="Flagellin_C"/>
    <property type="match status" value="1"/>
</dbReference>
<keyword evidence="2 3" id="KW-0975">Bacterial flagellum</keyword>
<feature type="domain" description="Flagellin C-terminal" evidence="5">
    <location>
        <begin position="320"/>
        <end position="404"/>
    </location>
</feature>
<name>A0A7M1B1J8_9BACT</name>
<proteinExistence type="inferred from homology"/>
<dbReference type="Gene3D" id="1.20.1330.10">
    <property type="entry name" value="f41 fragment of flagellin, N-terminal domain"/>
    <property type="match status" value="1"/>
</dbReference>
<organism evidence="6 7">
    <name type="scientific">Sulfurimonas sediminis</name>
    <dbReference type="NCBI Taxonomy" id="2590020"/>
    <lineage>
        <taxon>Bacteria</taxon>
        <taxon>Pseudomonadati</taxon>
        <taxon>Campylobacterota</taxon>
        <taxon>Epsilonproteobacteria</taxon>
        <taxon>Campylobacterales</taxon>
        <taxon>Sulfurimonadaceae</taxon>
        <taxon>Sulfurimonas</taxon>
    </lineage>
</organism>
<dbReference type="InterPro" id="IPR001492">
    <property type="entry name" value="Flagellin"/>
</dbReference>
<dbReference type="AlphaFoldDB" id="A0A7M1B1J8"/>
<gene>
    <name evidence="6" type="ORF">FJR45_00950</name>
</gene>
<evidence type="ECO:0000256" key="2">
    <source>
        <dbReference type="ARBA" id="ARBA00023143"/>
    </source>
</evidence>
<comment type="subcellular location">
    <subcellularLocation>
        <location evidence="3">Secreted</location>
    </subcellularLocation>
    <subcellularLocation>
        <location evidence="3">Bacterial flagellum</location>
    </subcellularLocation>
</comment>
<dbReference type="RefSeq" id="WP_193150956.1">
    <property type="nucleotide sequence ID" value="NZ_CP041235.1"/>
</dbReference>
<dbReference type="PANTHER" id="PTHR42792">
    <property type="entry name" value="FLAGELLIN"/>
    <property type="match status" value="1"/>
</dbReference>
<accession>A0A7M1B1J8</accession>
<evidence type="ECO:0000313" key="6">
    <source>
        <dbReference type="EMBL" id="QOP42598.1"/>
    </source>
</evidence>
<dbReference type="Proteomes" id="UP000593719">
    <property type="component" value="Chromosome"/>
</dbReference>
<evidence type="ECO:0000259" key="5">
    <source>
        <dbReference type="Pfam" id="PF00700"/>
    </source>
</evidence>
<sequence>MGFRINTNVAAMNAHRNSVQTNLGLDKSLNALSSGLRINKAADDASGMAIANSLRQQAQGLGQAINNANDGIGVAQTADGALEEYTKIIDTVRTKAIQAASDGQTLDTRKKIQADIDRLLEEAQNIASTTSFNGQTLLNGAYQNKSFQIGAYSGETVKLSIGDTQTSQVAKFSLAETSVGFSRLSGAANSAGGSASLSVTVVNADGTTATVSTSTISFASGADLSGYEIAQAVVDKFNQQAQIAGADVRASIVEATGSTVDNPEYGIRVDSSGDLTGITLGDGVADGNSAAIAANTAAGLNNNLSTVDVTTRRDAQKAITIASYALKDIDATRSDIGSVQNQLESTVRNISITQVNVTAAESQIRDVDFAAESANFSKLNILAQSGSYAMSQANAVQQNVLRLLQ</sequence>
<dbReference type="GO" id="GO:0005198">
    <property type="term" value="F:structural molecule activity"/>
    <property type="evidence" value="ECO:0007669"/>
    <property type="project" value="UniProtKB-UniRule"/>
</dbReference>
<dbReference type="InterPro" id="IPR042187">
    <property type="entry name" value="Flagellin_C_sub2"/>
</dbReference>
<dbReference type="SUPFAM" id="SSF64518">
    <property type="entry name" value="Phase 1 flagellin"/>
    <property type="match status" value="1"/>
</dbReference>
<dbReference type="Gene3D" id="3.30.70.2120">
    <property type="match status" value="1"/>
</dbReference>
<dbReference type="EMBL" id="CP041235">
    <property type="protein sequence ID" value="QOP42598.1"/>
    <property type="molecule type" value="Genomic_DNA"/>
</dbReference>